<dbReference type="Gene3D" id="3.40.50.720">
    <property type="entry name" value="NAD(P)-binding Rossmann-like Domain"/>
    <property type="match status" value="1"/>
</dbReference>
<dbReference type="InterPro" id="IPR036291">
    <property type="entry name" value="NAD(P)-bd_dom_sf"/>
</dbReference>
<dbReference type="Proteomes" id="UP000798488">
    <property type="component" value="Unassembled WGS sequence"/>
</dbReference>
<feature type="domain" description="NAD-dependent epimerase/dehydratase" evidence="2">
    <location>
        <begin position="8"/>
        <end position="238"/>
    </location>
</feature>
<keyword evidence="3" id="KW-0456">Lyase</keyword>
<proteinExistence type="inferred from homology"/>
<dbReference type="InterPro" id="IPR001509">
    <property type="entry name" value="Epimerase_deHydtase"/>
</dbReference>
<evidence type="ECO:0000313" key="3">
    <source>
        <dbReference type="EMBL" id="KAF1085959.1"/>
    </source>
</evidence>
<accession>A0A9D2WR81</accession>
<protein>
    <submittedName>
        <fullName evidence="3">dTDP-glucose 4,6-dehydratase</fullName>
        <ecNumber evidence="3">4.2.1.46</ecNumber>
    </submittedName>
</protein>
<comment type="similarity">
    <text evidence="1">Belongs to the NAD(P)-dependent epimerase/dehydratase family.</text>
</comment>
<dbReference type="EC" id="4.2.1.46" evidence="3"/>
<dbReference type="RefSeq" id="WP_161821109.1">
    <property type="nucleotide sequence ID" value="NZ_LSRS01000002.1"/>
</dbReference>
<dbReference type="OrthoDB" id="244102at2"/>
<name>A0A9D2WR81_9FIRM</name>
<evidence type="ECO:0000256" key="1">
    <source>
        <dbReference type="ARBA" id="ARBA00007637"/>
    </source>
</evidence>
<dbReference type="GO" id="GO:0008460">
    <property type="term" value="F:dTDP-glucose 4,6-dehydratase activity"/>
    <property type="evidence" value="ECO:0007669"/>
    <property type="project" value="UniProtKB-EC"/>
</dbReference>
<gene>
    <name evidence="3" type="primary">strE</name>
    <name evidence="3" type="ORF">SPSYN_00696</name>
</gene>
<dbReference type="Pfam" id="PF01370">
    <property type="entry name" value="Epimerase"/>
    <property type="match status" value="1"/>
</dbReference>
<sequence>MNLQNRTVLVTGGGGFMGSHLCEALLHSGANVRVIDNFASGRPDNLADIIERLELVKGSVADEKKVQLACRGVDAVVHTAFPMAMRERSLDTDVMVDYLAGLFNLLKETIANNALFVYISSIAVYGNQQYVPVDENHPLEPVMLHGAMKLAGECLCRTLAHSHGLKAVILRAADIYGPKNTRVCVPVRYLINALAGQPLRVFGSGRQSRTYTYVDDFVQAVLGVLVTPEAVGKVFNIAGEQVVSMYELAELVKEVTGSNSSIVLEENVASDDRRLEIDGSLARQALQLTQPVSMREGLTKTRDWLLQVPGFYQEG</sequence>
<keyword evidence="4" id="KW-1185">Reference proteome</keyword>
<dbReference type="EMBL" id="LSRS01000002">
    <property type="protein sequence ID" value="KAF1085959.1"/>
    <property type="molecule type" value="Genomic_DNA"/>
</dbReference>
<comment type="caution">
    <text evidence="3">The sequence shown here is derived from an EMBL/GenBank/DDBJ whole genome shotgun (WGS) entry which is preliminary data.</text>
</comment>
<dbReference type="SUPFAM" id="SSF51735">
    <property type="entry name" value="NAD(P)-binding Rossmann-fold domains"/>
    <property type="match status" value="1"/>
</dbReference>
<evidence type="ECO:0000259" key="2">
    <source>
        <dbReference type="Pfam" id="PF01370"/>
    </source>
</evidence>
<dbReference type="AlphaFoldDB" id="A0A9D2WR81"/>
<evidence type="ECO:0000313" key="4">
    <source>
        <dbReference type="Proteomes" id="UP000798488"/>
    </source>
</evidence>
<organism evidence="3 4">
    <name type="scientific">Sporotomaculum syntrophicum</name>
    <dbReference type="NCBI Taxonomy" id="182264"/>
    <lineage>
        <taxon>Bacteria</taxon>
        <taxon>Bacillati</taxon>
        <taxon>Bacillota</taxon>
        <taxon>Clostridia</taxon>
        <taxon>Eubacteriales</taxon>
        <taxon>Desulfallaceae</taxon>
        <taxon>Sporotomaculum</taxon>
    </lineage>
</organism>
<dbReference type="PANTHER" id="PTHR43000">
    <property type="entry name" value="DTDP-D-GLUCOSE 4,6-DEHYDRATASE-RELATED"/>
    <property type="match status" value="1"/>
</dbReference>
<reference evidence="3" key="1">
    <citation type="submission" date="2016-02" db="EMBL/GenBank/DDBJ databases">
        <title>Draft Genome Sequence of Sporotomaculum syntrophicum Strain FB, a Syntrophic Benzoate Degrader.</title>
        <authorList>
            <person name="Nobu M.K."/>
            <person name="Narihiro T."/>
            <person name="Qiu Y.-L."/>
            <person name="Ohashi A."/>
            <person name="Liu W.-T."/>
            <person name="Yuji S."/>
        </authorList>
    </citation>
    <scope>NUCLEOTIDE SEQUENCE</scope>
    <source>
        <strain evidence="3">FB</strain>
    </source>
</reference>